<feature type="compositionally biased region" description="Low complexity" evidence="1">
    <location>
        <begin position="26"/>
        <end position="42"/>
    </location>
</feature>
<feature type="region of interest" description="Disordered" evidence="1">
    <location>
        <begin position="26"/>
        <end position="72"/>
    </location>
</feature>
<evidence type="ECO:0000256" key="2">
    <source>
        <dbReference type="SAM" id="SignalP"/>
    </source>
</evidence>
<dbReference type="EMBL" id="KB456260">
    <property type="protein sequence ID" value="EMF17684.1"/>
    <property type="molecule type" value="Genomic_DNA"/>
</dbReference>
<dbReference type="OrthoDB" id="5596743at2759"/>
<dbReference type="GeneID" id="27905761"/>
<dbReference type="InterPro" id="IPR058645">
    <property type="entry name" value="NTF2-like_dom_7"/>
</dbReference>
<evidence type="ECO:0000313" key="5">
    <source>
        <dbReference type="Proteomes" id="UP000016931"/>
    </source>
</evidence>
<feature type="signal peptide" evidence="2">
    <location>
        <begin position="1"/>
        <end position="24"/>
    </location>
</feature>
<name>N1QNV6_SPHMS</name>
<feature type="compositionally biased region" description="Low complexity" evidence="1">
    <location>
        <begin position="49"/>
        <end position="59"/>
    </location>
</feature>
<dbReference type="RefSeq" id="XP_016765805.1">
    <property type="nucleotide sequence ID" value="XM_016908624.1"/>
</dbReference>
<dbReference type="Proteomes" id="UP000016931">
    <property type="component" value="Unassembled WGS sequence"/>
</dbReference>
<evidence type="ECO:0000259" key="3">
    <source>
        <dbReference type="Pfam" id="PF26534"/>
    </source>
</evidence>
<protein>
    <recommendedName>
        <fullName evidence="3">NTF2-like domain-containing protein</fullName>
    </recommendedName>
</protein>
<keyword evidence="5" id="KW-1185">Reference proteome</keyword>
<reference evidence="4 5" key="1">
    <citation type="journal article" date="2012" name="PLoS Pathog.">
        <title>Diverse lifestyles and strategies of plant pathogenesis encoded in the genomes of eighteen Dothideomycetes fungi.</title>
        <authorList>
            <person name="Ohm R.A."/>
            <person name="Feau N."/>
            <person name="Henrissat B."/>
            <person name="Schoch C.L."/>
            <person name="Horwitz B.A."/>
            <person name="Barry K.W."/>
            <person name="Condon B.J."/>
            <person name="Copeland A.C."/>
            <person name="Dhillon B."/>
            <person name="Glaser F."/>
            <person name="Hesse C.N."/>
            <person name="Kosti I."/>
            <person name="LaButti K."/>
            <person name="Lindquist E.A."/>
            <person name="Lucas S."/>
            <person name="Salamov A.A."/>
            <person name="Bradshaw R.E."/>
            <person name="Ciuffetti L."/>
            <person name="Hamelin R.C."/>
            <person name="Kema G.H.J."/>
            <person name="Lawrence C."/>
            <person name="Scott J.A."/>
            <person name="Spatafora J.W."/>
            <person name="Turgeon B.G."/>
            <person name="de Wit P.J.G.M."/>
            <person name="Zhong S."/>
            <person name="Goodwin S.B."/>
            <person name="Grigoriev I.V."/>
        </authorList>
    </citation>
    <scope>NUCLEOTIDE SEQUENCE [LARGE SCALE GENOMIC DNA]</scope>
    <source>
        <strain evidence="4 5">SO2202</strain>
    </source>
</reference>
<dbReference type="Pfam" id="PF26534">
    <property type="entry name" value="NTF2_7"/>
    <property type="match status" value="1"/>
</dbReference>
<dbReference type="OMA" id="NIWHNCD"/>
<feature type="domain" description="NTF2-like" evidence="3">
    <location>
        <begin position="71"/>
        <end position="213"/>
    </location>
</feature>
<keyword evidence="2" id="KW-0732">Signal</keyword>
<feature type="chain" id="PRO_5004111031" description="NTF2-like domain-containing protein" evidence="2">
    <location>
        <begin position="25"/>
        <end position="221"/>
    </location>
</feature>
<dbReference type="HOGENOM" id="CLU_096573_0_0_1"/>
<accession>N1QNV6</accession>
<dbReference type="eggNOG" id="ENOG502SB73">
    <property type="taxonomic scope" value="Eukaryota"/>
</dbReference>
<evidence type="ECO:0000313" key="4">
    <source>
        <dbReference type="EMBL" id="EMF17684.1"/>
    </source>
</evidence>
<sequence length="221" mass="23590">MPSFTTLSTLATLLLLLLTATTTATPKTTRRQPAAAAVARPPFFKQKRPNWSPSSSSSGSNGGGRRSEDTTCMTSTDAQGVATNFKNLIAAYSETLANSSLTVDFVDYSDSVIELINNGCPDSVLGTATFDSRASFEAGQSAQPAIPFEQLNLWHNCNSVTIRWLSSGPGQEPSQVTGIIVMETVYSEVEGTWLISTVYSEFNSGAWLVNLGVFKPGNCTV</sequence>
<proteinExistence type="predicted"/>
<evidence type="ECO:0000256" key="1">
    <source>
        <dbReference type="SAM" id="MobiDB-lite"/>
    </source>
</evidence>
<organism evidence="4 5">
    <name type="scientific">Sphaerulina musiva (strain SO2202)</name>
    <name type="common">Poplar stem canker fungus</name>
    <name type="synonym">Septoria musiva</name>
    <dbReference type="NCBI Taxonomy" id="692275"/>
    <lineage>
        <taxon>Eukaryota</taxon>
        <taxon>Fungi</taxon>
        <taxon>Dikarya</taxon>
        <taxon>Ascomycota</taxon>
        <taxon>Pezizomycotina</taxon>
        <taxon>Dothideomycetes</taxon>
        <taxon>Dothideomycetidae</taxon>
        <taxon>Mycosphaerellales</taxon>
        <taxon>Mycosphaerellaceae</taxon>
        <taxon>Sphaerulina</taxon>
    </lineage>
</organism>
<dbReference type="AlphaFoldDB" id="N1QNV6"/>
<gene>
    <name evidence="4" type="ORF">SEPMUDRAFT_35932</name>
</gene>